<evidence type="ECO:0000256" key="4">
    <source>
        <dbReference type="ARBA" id="ARBA00029292"/>
    </source>
</evidence>
<evidence type="ECO:0000259" key="5">
    <source>
        <dbReference type="PROSITE" id="PS51464"/>
    </source>
</evidence>
<dbReference type="InterPro" id="IPR035464">
    <property type="entry name" value="SIS_AgaS"/>
</dbReference>
<dbReference type="GO" id="GO:0005886">
    <property type="term" value="C:plasma membrane"/>
    <property type="evidence" value="ECO:0007669"/>
    <property type="project" value="TreeGrafter"/>
</dbReference>
<dbReference type="RefSeq" id="WP_200226108.1">
    <property type="nucleotide sequence ID" value="NZ_CP067016.1"/>
</dbReference>
<feature type="domain" description="SIS" evidence="5">
    <location>
        <begin position="212"/>
        <end position="357"/>
    </location>
</feature>
<dbReference type="CDD" id="cd05008">
    <property type="entry name" value="SIS_GlmS_GlmD_1"/>
    <property type="match status" value="1"/>
</dbReference>
<organism evidence="6 7">
    <name type="scientific">Anaerococcus obesiensis</name>
    <dbReference type="NCBI Taxonomy" id="1287640"/>
    <lineage>
        <taxon>Bacteria</taxon>
        <taxon>Bacillati</taxon>
        <taxon>Bacillota</taxon>
        <taxon>Tissierellia</taxon>
        <taxon>Tissierellales</taxon>
        <taxon>Peptoniphilaceae</taxon>
        <taxon>Anaerococcus</taxon>
    </lineage>
</organism>
<keyword evidence="2" id="KW-0677">Repeat</keyword>
<dbReference type="GO" id="GO:0016787">
    <property type="term" value="F:hydrolase activity"/>
    <property type="evidence" value="ECO:0007669"/>
    <property type="project" value="UniProtKB-KW"/>
</dbReference>
<dbReference type="PANTHER" id="PTHR32502">
    <property type="entry name" value="N-ACETYLGALACTOSAMINE PERMEASE II COMPONENT-RELATED"/>
    <property type="match status" value="1"/>
</dbReference>
<dbReference type="GO" id="GO:0097367">
    <property type="term" value="F:carbohydrate derivative binding"/>
    <property type="evidence" value="ECO:0007669"/>
    <property type="project" value="InterPro"/>
</dbReference>
<dbReference type="CDD" id="cd05010">
    <property type="entry name" value="SIS_AgaS_like"/>
    <property type="match status" value="1"/>
</dbReference>
<accession>A0A7T7ZVV9</accession>
<evidence type="ECO:0000313" key="7">
    <source>
        <dbReference type="Proteomes" id="UP000595871"/>
    </source>
</evidence>
<comment type="catalytic activity">
    <reaction evidence="4">
        <text>D-galactosamine 6-phosphate + H2O = D-tagatopyranose 1-phosphate + NH4(+)</text>
        <dbReference type="Rhea" id="RHEA:47680"/>
        <dbReference type="ChEBI" id="CHEBI:15377"/>
        <dbReference type="ChEBI" id="CHEBI:28938"/>
        <dbReference type="ChEBI" id="CHEBI:71674"/>
        <dbReference type="ChEBI" id="CHEBI:138150"/>
    </reaction>
</comment>
<reference evidence="6 7" key="1">
    <citation type="submission" date="2020-12" db="EMBL/GenBank/DDBJ databases">
        <title>FDA dAtabase for Regulatory Grade micrObial Sequences (FDA-ARGOS): Supporting development and validation of Infectious Disease Dx tests.</title>
        <authorList>
            <person name="Sproer C."/>
            <person name="Gronow S."/>
            <person name="Severitt S."/>
            <person name="Schroder I."/>
            <person name="Tallon L."/>
            <person name="Sadzewicz L."/>
            <person name="Zhao X."/>
            <person name="Boylan J."/>
            <person name="Ott S."/>
            <person name="Bowen H."/>
            <person name="Vavikolanu K."/>
            <person name="Mehta A."/>
            <person name="Aluvathingal J."/>
            <person name="Nadendla S."/>
            <person name="Lowell S."/>
            <person name="Myers T."/>
            <person name="Yan Y."/>
            <person name="Sichtig H."/>
        </authorList>
    </citation>
    <scope>NUCLEOTIDE SEQUENCE [LARGE SCALE GENOMIC DNA]</scope>
    <source>
        <strain evidence="6 7">FDAARGOS_989</strain>
    </source>
</reference>
<protein>
    <submittedName>
        <fullName evidence="6">SIS domain-containing protein</fullName>
    </submittedName>
</protein>
<dbReference type="EMBL" id="CP067016">
    <property type="protein sequence ID" value="QQN56502.1"/>
    <property type="molecule type" value="Genomic_DNA"/>
</dbReference>
<dbReference type="Gene3D" id="3.40.50.10490">
    <property type="entry name" value="Glucose-6-phosphate isomerase like protein, domain 1"/>
    <property type="match status" value="2"/>
</dbReference>
<dbReference type="InterPro" id="IPR046348">
    <property type="entry name" value="SIS_dom_sf"/>
</dbReference>
<dbReference type="InterPro" id="IPR050303">
    <property type="entry name" value="GatZ_KbaZ_carbometab"/>
</dbReference>
<name>A0A7T7ZVV9_9FIRM</name>
<dbReference type="InterPro" id="IPR001347">
    <property type="entry name" value="SIS_dom"/>
</dbReference>
<dbReference type="PANTHER" id="PTHR32502:SF3">
    <property type="entry name" value="D-GALACTOSAMINE-6-PHOSPHATE DEAMINASE AGAS-RELATED"/>
    <property type="match status" value="1"/>
</dbReference>
<dbReference type="SUPFAM" id="SSF53697">
    <property type="entry name" value="SIS domain"/>
    <property type="match status" value="1"/>
</dbReference>
<sequence>MLLDESKLEEKDFKYTYTEILNQADTWLEVYNLYEKRKNDIENFLKKVGKDCKVIFTGAGTSEYVGNIALDYLKTHGEFEFESVATTDLVSAPYLHFEKTQKTLLVSFARSGNSPESLAAVKLGKKLVDDFYNLPITCAKEGKLAQALKDDENSYVFLEPEITNDKGFAMTNSFSSMLLATLLIFDTKTKNKKEIVEKISKLGKEIYNNLEEIENLVNFDFNRVVYLGSGPLGKLTKEARLKILELTAGEVATIWESSMGFRHGPKSFVDENTLVISFVSSNPYTRLYDLDILDEIANDKIAKKIIGISNSKLDRDYELIFEEDGLDDVYLCPAYIIIGQIIALVTSLRVGNTPDNPSRKHTVNRVVKGVTIHDYKN</sequence>
<dbReference type="GO" id="GO:1901135">
    <property type="term" value="P:carbohydrate derivative metabolic process"/>
    <property type="evidence" value="ECO:0007669"/>
    <property type="project" value="InterPro"/>
</dbReference>
<feature type="domain" description="SIS" evidence="5">
    <location>
        <begin position="41"/>
        <end position="195"/>
    </location>
</feature>
<dbReference type="Proteomes" id="UP000595871">
    <property type="component" value="Chromosome"/>
</dbReference>
<evidence type="ECO:0000256" key="3">
    <source>
        <dbReference type="ARBA" id="ARBA00022801"/>
    </source>
</evidence>
<evidence type="ECO:0000313" key="6">
    <source>
        <dbReference type="EMBL" id="QQN56502.1"/>
    </source>
</evidence>
<evidence type="ECO:0000256" key="2">
    <source>
        <dbReference type="ARBA" id="ARBA00022737"/>
    </source>
</evidence>
<keyword evidence="3" id="KW-0378">Hydrolase</keyword>
<dbReference type="InterPro" id="IPR035466">
    <property type="entry name" value="GlmS/AgaS_SIS"/>
</dbReference>
<comment type="similarity">
    <text evidence="1">Belongs to the SIS family. AgaS subfamily.</text>
</comment>
<evidence type="ECO:0000256" key="1">
    <source>
        <dbReference type="ARBA" id="ARBA00007748"/>
    </source>
</evidence>
<dbReference type="AlphaFoldDB" id="A0A7T7ZVV9"/>
<dbReference type="GO" id="GO:0009401">
    <property type="term" value="P:phosphoenolpyruvate-dependent sugar phosphotransferase system"/>
    <property type="evidence" value="ECO:0007669"/>
    <property type="project" value="TreeGrafter"/>
</dbReference>
<dbReference type="PROSITE" id="PS51464">
    <property type="entry name" value="SIS"/>
    <property type="match status" value="2"/>
</dbReference>
<gene>
    <name evidence="6" type="ORF">I6H46_02515</name>
</gene>
<dbReference type="Pfam" id="PF01380">
    <property type="entry name" value="SIS"/>
    <property type="match status" value="1"/>
</dbReference>
<dbReference type="KEGG" id="aob:I6H46_02515"/>
<keyword evidence="7" id="KW-1185">Reference proteome</keyword>
<proteinExistence type="inferred from homology"/>